<comment type="caution">
    <text evidence="1">The sequence shown here is derived from an EMBL/GenBank/DDBJ whole genome shotgun (WGS) entry which is preliminary data.</text>
</comment>
<dbReference type="EMBL" id="LWDG02000282">
    <property type="protein sequence ID" value="KAE8266885.1"/>
    <property type="molecule type" value="Genomic_DNA"/>
</dbReference>
<protein>
    <submittedName>
        <fullName evidence="1">Uncharacterized protein</fullName>
    </submittedName>
</protein>
<keyword evidence="2" id="KW-1185">Reference proteome</keyword>
<proteinExistence type="predicted"/>
<dbReference type="Proteomes" id="UP000078113">
    <property type="component" value="Unassembled WGS sequence"/>
</dbReference>
<reference evidence="1" key="1">
    <citation type="submission" date="2016-04" db="EMBL/GenBank/DDBJ databases">
        <authorList>
            <person name="Nguyen H.D."/>
            <person name="Samba Siva P."/>
            <person name="Cullis J."/>
            <person name="Levesque C.A."/>
            <person name="Hambleton S."/>
        </authorList>
    </citation>
    <scope>NUCLEOTIDE SEQUENCE</scope>
    <source>
        <strain evidence="1">DAOMC 236422</strain>
    </source>
</reference>
<dbReference type="AlphaFoldDB" id="A0A8X7N6W7"/>
<reference evidence="1" key="2">
    <citation type="journal article" date="2019" name="IMA Fungus">
        <title>Genome sequencing and comparison of five Tilletia species to identify candidate genes for the detection of regulated species infecting wheat.</title>
        <authorList>
            <person name="Nguyen H.D.T."/>
            <person name="Sultana T."/>
            <person name="Kesanakurti P."/>
            <person name="Hambleton S."/>
        </authorList>
    </citation>
    <scope>NUCLEOTIDE SEQUENCE</scope>
    <source>
        <strain evidence="1">DAOMC 236422</strain>
    </source>
</reference>
<organism evidence="1 2">
    <name type="scientific">Tilletia walkeri</name>
    <dbReference type="NCBI Taxonomy" id="117179"/>
    <lineage>
        <taxon>Eukaryota</taxon>
        <taxon>Fungi</taxon>
        <taxon>Dikarya</taxon>
        <taxon>Basidiomycota</taxon>
        <taxon>Ustilaginomycotina</taxon>
        <taxon>Exobasidiomycetes</taxon>
        <taxon>Tilletiales</taxon>
        <taxon>Tilletiaceae</taxon>
        <taxon>Tilletia</taxon>
    </lineage>
</organism>
<gene>
    <name evidence="1" type="ORF">A4X09_0g5466</name>
</gene>
<accession>A0A8X7N6W7</accession>
<name>A0A8X7N6W7_9BASI</name>
<sequence>MTQVRVTSGTLPPQRARVDPFFLFTRPSITFTGRSLRQVSTTRPWRAYLAQLLHTTQPLPGPALPWLDHLLRLRHPARPRQVGCQRSLSISPNSQPW</sequence>
<evidence type="ECO:0000313" key="1">
    <source>
        <dbReference type="EMBL" id="KAE8266885.1"/>
    </source>
</evidence>
<evidence type="ECO:0000313" key="2">
    <source>
        <dbReference type="Proteomes" id="UP000078113"/>
    </source>
</evidence>